<comment type="similarity">
    <text evidence="2">Belongs to the NAD(P)-dependent epimerase/dehydratase family. Dihydroflavonol-4-reductase subfamily.</text>
</comment>
<dbReference type="PANTHER" id="PTHR10366:SF564">
    <property type="entry name" value="STEROL-4-ALPHA-CARBOXYLATE 3-DEHYDROGENASE, DECARBOXYLATING"/>
    <property type="match status" value="1"/>
</dbReference>
<sequence>MAQNIRERVLVTGISGFIGLHCAKELLNQGFEVRGSVRDMKKADEVLITLAAASVDTRHLTFVQLDLTSDEGWNDAAEGCDYIMHIASPFTIANPKTEAEMITPAVEGSLRALRAGENAGVKRVVLTSSIVAMMGSMKTGTFGPSDWTDSSSSAISTYTKSKTLAERAAWEFVENLPDSNTMEFVTVNPGGVFGPPLGTNITGQTMAIVDQMLNGKLPLVPNIAFPMVDVRDLAVLHVQAMITPKANGKRILAAGSAPSSFAEMAQILKDEGYKGPSTRIAPDFFLRFMSLFDREAKGMLGMLGMNLSADNAATRSLFGWTPRSVKQSIQDTAKAVSLIQNQ</sequence>
<dbReference type="Gene3D" id="3.40.50.720">
    <property type="entry name" value="NAD(P)-binding Rossmann-like Domain"/>
    <property type="match status" value="1"/>
</dbReference>
<dbReference type="InterPro" id="IPR001509">
    <property type="entry name" value="Epimerase_deHydtase"/>
</dbReference>
<evidence type="ECO:0000256" key="2">
    <source>
        <dbReference type="ARBA" id="ARBA00023445"/>
    </source>
</evidence>
<dbReference type="Proteomes" id="UP000182692">
    <property type="component" value="Unassembled WGS sequence"/>
</dbReference>
<evidence type="ECO:0000313" key="4">
    <source>
        <dbReference type="EMBL" id="SFO71576.1"/>
    </source>
</evidence>
<organism evidence="4 5">
    <name type="scientific">Enterovibrio norvegicus DSM 15893</name>
    <dbReference type="NCBI Taxonomy" id="1121869"/>
    <lineage>
        <taxon>Bacteria</taxon>
        <taxon>Pseudomonadati</taxon>
        <taxon>Pseudomonadota</taxon>
        <taxon>Gammaproteobacteria</taxon>
        <taxon>Vibrionales</taxon>
        <taxon>Vibrionaceae</taxon>
        <taxon>Enterovibrio</taxon>
    </lineage>
</organism>
<dbReference type="InterPro" id="IPR036291">
    <property type="entry name" value="NAD(P)-bd_dom_sf"/>
</dbReference>
<proteinExistence type="inferred from homology"/>
<dbReference type="Pfam" id="PF01370">
    <property type="entry name" value="Epimerase"/>
    <property type="match status" value="1"/>
</dbReference>
<gene>
    <name evidence="4" type="ORF">SAMN03084138_00164</name>
</gene>
<evidence type="ECO:0000313" key="5">
    <source>
        <dbReference type="Proteomes" id="UP000182692"/>
    </source>
</evidence>
<dbReference type="InterPro" id="IPR050425">
    <property type="entry name" value="NAD(P)_dehydrat-like"/>
</dbReference>
<dbReference type="CDD" id="cd05227">
    <property type="entry name" value="AR_SDR_e"/>
    <property type="match status" value="1"/>
</dbReference>
<dbReference type="FunFam" id="3.40.50.720:FF:000336">
    <property type="entry name" value="Aldehyde reductase"/>
    <property type="match status" value="1"/>
</dbReference>
<feature type="domain" description="NAD-dependent epimerase/dehydratase" evidence="3">
    <location>
        <begin position="9"/>
        <end position="248"/>
    </location>
</feature>
<dbReference type="GeneID" id="35873609"/>
<dbReference type="PANTHER" id="PTHR10366">
    <property type="entry name" value="NAD DEPENDENT EPIMERASE/DEHYDRATASE"/>
    <property type="match status" value="1"/>
</dbReference>
<dbReference type="STRING" id="1121869.SAMN03084138_00164"/>
<evidence type="ECO:0000259" key="3">
    <source>
        <dbReference type="Pfam" id="PF01370"/>
    </source>
</evidence>
<dbReference type="OrthoDB" id="9778052at2"/>
<accession>A0A1I5JGS7</accession>
<reference evidence="4 5" key="1">
    <citation type="submission" date="2016-10" db="EMBL/GenBank/DDBJ databases">
        <authorList>
            <person name="de Groot N.N."/>
        </authorList>
    </citation>
    <scope>NUCLEOTIDE SEQUENCE [LARGE SCALE GENOMIC DNA]</scope>
    <source>
        <strain evidence="4 5">DSM 15893</strain>
    </source>
</reference>
<dbReference type="GO" id="GO:0016616">
    <property type="term" value="F:oxidoreductase activity, acting on the CH-OH group of donors, NAD or NADP as acceptor"/>
    <property type="evidence" value="ECO:0007669"/>
    <property type="project" value="TreeGrafter"/>
</dbReference>
<name>A0A1I5JGS7_9GAMM</name>
<keyword evidence="1" id="KW-0560">Oxidoreductase</keyword>
<protein>
    <submittedName>
        <fullName evidence="4">Dihydroflavonol-4-reductase</fullName>
    </submittedName>
</protein>
<dbReference type="RefSeq" id="WP_026024647.1">
    <property type="nucleotide sequence ID" value="NZ_FOWR01000001.1"/>
</dbReference>
<dbReference type="EMBL" id="FOWR01000001">
    <property type="protein sequence ID" value="SFO71576.1"/>
    <property type="molecule type" value="Genomic_DNA"/>
</dbReference>
<evidence type="ECO:0000256" key="1">
    <source>
        <dbReference type="ARBA" id="ARBA00023002"/>
    </source>
</evidence>
<dbReference type="SUPFAM" id="SSF51735">
    <property type="entry name" value="NAD(P)-binding Rossmann-fold domains"/>
    <property type="match status" value="1"/>
</dbReference>
<dbReference type="AlphaFoldDB" id="A0A1I5JGS7"/>